<evidence type="ECO:0000256" key="3">
    <source>
        <dbReference type="ARBA" id="ARBA00022989"/>
    </source>
</evidence>
<keyword evidence="4 6" id="KW-0472">Membrane</keyword>
<evidence type="ECO:0000256" key="4">
    <source>
        <dbReference type="ARBA" id="ARBA00023136"/>
    </source>
</evidence>
<reference evidence="8" key="1">
    <citation type="journal article" date="2023" name="IMA Fungus">
        <title>Comparative genomic study of the Penicillium genus elucidates a diverse pangenome and 15 lateral gene transfer events.</title>
        <authorList>
            <person name="Petersen C."/>
            <person name="Sorensen T."/>
            <person name="Nielsen M.R."/>
            <person name="Sondergaard T.E."/>
            <person name="Sorensen J.L."/>
            <person name="Fitzpatrick D.A."/>
            <person name="Frisvad J.C."/>
            <person name="Nielsen K.L."/>
        </authorList>
    </citation>
    <scope>NUCLEOTIDE SEQUENCE</scope>
    <source>
        <strain evidence="8">IBT 17514</strain>
    </source>
</reference>
<evidence type="ECO:0000259" key="7">
    <source>
        <dbReference type="Pfam" id="PF00324"/>
    </source>
</evidence>
<keyword evidence="3 6" id="KW-1133">Transmembrane helix</keyword>
<dbReference type="PANTHER" id="PTHR43341">
    <property type="entry name" value="AMINO ACID PERMEASE"/>
    <property type="match status" value="1"/>
</dbReference>
<feature type="region of interest" description="Disordered" evidence="5">
    <location>
        <begin position="1"/>
        <end position="30"/>
    </location>
</feature>
<dbReference type="GO" id="GO:0015171">
    <property type="term" value="F:amino acid transmembrane transporter activity"/>
    <property type="evidence" value="ECO:0007669"/>
    <property type="project" value="TreeGrafter"/>
</dbReference>
<dbReference type="GO" id="GO:0016020">
    <property type="term" value="C:membrane"/>
    <property type="evidence" value="ECO:0007669"/>
    <property type="project" value="UniProtKB-SubCell"/>
</dbReference>
<evidence type="ECO:0000313" key="9">
    <source>
        <dbReference type="Proteomes" id="UP001215712"/>
    </source>
</evidence>
<feature type="transmembrane region" description="Helical" evidence="6">
    <location>
        <begin position="72"/>
        <end position="91"/>
    </location>
</feature>
<dbReference type="Gene3D" id="1.20.1740.10">
    <property type="entry name" value="Amino acid/polyamine transporter I"/>
    <property type="match status" value="1"/>
</dbReference>
<comment type="caution">
    <text evidence="8">The sequence shown here is derived from an EMBL/GenBank/DDBJ whole genome shotgun (WGS) entry which is preliminary data.</text>
</comment>
<organism evidence="8 9">
    <name type="scientific">Penicillium malachiteum</name>
    <dbReference type="NCBI Taxonomy" id="1324776"/>
    <lineage>
        <taxon>Eukaryota</taxon>
        <taxon>Fungi</taxon>
        <taxon>Dikarya</taxon>
        <taxon>Ascomycota</taxon>
        <taxon>Pezizomycotina</taxon>
        <taxon>Eurotiomycetes</taxon>
        <taxon>Eurotiomycetidae</taxon>
        <taxon>Eurotiales</taxon>
        <taxon>Aspergillaceae</taxon>
        <taxon>Penicillium</taxon>
    </lineage>
</organism>
<feature type="transmembrane region" description="Helical" evidence="6">
    <location>
        <begin position="48"/>
        <end position="66"/>
    </location>
</feature>
<dbReference type="PANTHER" id="PTHR43341:SF6">
    <property type="entry name" value="AMINO ACID TRANSPORTER (EUROFUNG)"/>
    <property type="match status" value="1"/>
</dbReference>
<sequence length="130" mass="13918">MTAKDEISGGVSKRDSLEDDSTVQDVSKAEITEHAPSQLLRRLDNRQIQIMAVGGSVGTALFVSIGGGLAKSGPLCLLLGYSIYSIILACVNNGLAEMTVMYPVPDGFIRLAGQWVDDAFGFMAGWNFFL</sequence>
<dbReference type="Pfam" id="PF00324">
    <property type="entry name" value="AA_permease"/>
    <property type="match status" value="1"/>
</dbReference>
<dbReference type="EMBL" id="JAQJAN010000024">
    <property type="protein sequence ID" value="KAJ5700952.1"/>
    <property type="molecule type" value="Genomic_DNA"/>
</dbReference>
<gene>
    <name evidence="8" type="ORF">N7493_011998</name>
</gene>
<reference evidence="8" key="2">
    <citation type="submission" date="2023-01" db="EMBL/GenBank/DDBJ databases">
        <authorList>
            <person name="Petersen C."/>
        </authorList>
    </citation>
    <scope>NUCLEOTIDE SEQUENCE</scope>
    <source>
        <strain evidence="8">IBT 17514</strain>
    </source>
</reference>
<evidence type="ECO:0000313" key="8">
    <source>
        <dbReference type="EMBL" id="KAJ5700952.1"/>
    </source>
</evidence>
<dbReference type="AlphaFoldDB" id="A0AAD6HA20"/>
<evidence type="ECO:0000256" key="1">
    <source>
        <dbReference type="ARBA" id="ARBA00004141"/>
    </source>
</evidence>
<evidence type="ECO:0000256" key="2">
    <source>
        <dbReference type="ARBA" id="ARBA00022692"/>
    </source>
</evidence>
<keyword evidence="9" id="KW-1185">Reference proteome</keyword>
<proteinExistence type="predicted"/>
<comment type="subcellular location">
    <subcellularLocation>
        <location evidence="1">Membrane</location>
        <topology evidence="1">Multi-pass membrane protein</topology>
    </subcellularLocation>
</comment>
<evidence type="ECO:0000256" key="6">
    <source>
        <dbReference type="SAM" id="Phobius"/>
    </source>
</evidence>
<evidence type="ECO:0000256" key="5">
    <source>
        <dbReference type="SAM" id="MobiDB-lite"/>
    </source>
</evidence>
<dbReference type="InterPro" id="IPR050524">
    <property type="entry name" value="APC_YAT"/>
</dbReference>
<protein>
    <recommendedName>
        <fullName evidence="7">Amino acid permease/ SLC12A domain-containing protein</fullName>
    </recommendedName>
</protein>
<feature type="compositionally biased region" description="Basic and acidic residues" evidence="5">
    <location>
        <begin position="1"/>
        <end position="16"/>
    </location>
</feature>
<accession>A0AAD6HA20</accession>
<name>A0AAD6HA20_9EURO</name>
<keyword evidence="2 6" id="KW-0812">Transmembrane</keyword>
<dbReference type="Proteomes" id="UP001215712">
    <property type="component" value="Unassembled WGS sequence"/>
</dbReference>
<feature type="domain" description="Amino acid permease/ SLC12A" evidence="7">
    <location>
        <begin position="48"/>
        <end position="129"/>
    </location>
</feature>
<dbReference type="InterPro" id="IPR004841">
    <property type="entry name" value="AA-permease/SLC12A_dom"/>
</dbReference>